<gene>
    <name evidence="4" type="ORF">CITCOLO1_LOCUS9318</name>
</gene>
<keyword evidence="5" id="KW-1185">Reference proteome</keyword>
<dbReference type="Pfam" id="PF10058">
    <property type="entry name" value="Zn_ribbon_10"/>
    <property type="match status" value="1"/>
</dbReference>
<feature type="transmembrane region" description="Helical" evidence="2">
    <location>
        <begin position="234"/>
        <end position="254"/>
    </location>
</feature>
<sequence>MFGESSTIDGKDMVLFTGEEYKYNIELGHHHYEALRLHHGLCFPFRVYSLSLSFSVIRRGGRLVEYFIEPIAAGSTIFRYVLDLLLLPSYFSFSDCSPDVSRPVFTLCWELMFFDQSVSNNMAEEKAAGEGETKDTVADVAGKKKSRGIFSRLWNSIFRVRGDDFEKRLQHISKEEAAVLARLKRRSLTWRRMARNLIIFSVIFEIIAVCYAIITTRTVDMNWKMRAFRVLPMFLLPALSTLAYTTFLSFTRMCDRKDQKTLERLRAERQAKIDELKEKTNYYITQQLIQRYDPDPAAKAAAATVLASKLGADSGLKVHLGDESNPNVPSGKSNDVEFVQAGSGLRNRKQGHSRSSSAGSASLHHPDEDARRPAVSEGPHASKHKQLVVDHYNPQGPAVNDGGWLARIAALLVGEDPTQSYALICGNCHMHNGLVKKEDFPFITYYCPHCHALNRSNQSEEQVSGHGSGAGSVRPRSTGDPVVLTSNVDAETISEIQDTTEKTESANLVSEEENVRTAETT</sequence>
<feature type="region of interest" description="Disordered" evidence="1">
    <location>
        <begin position="344"/>
        <end position="383"/>
    </location>
</feature>
<keyword evidence="2" id="KW-0812">Transmembrane</keyword>
<evidence type="ECO:0000256" key="2">
    <source>
        <dbReference type="SAM" id="Phobius"/>
    </source>
</evidence>
<keyword evidence="2" id="KW-0472">Membrane</keyword>
<evidence type="ECO:0000259" key="3">
    <source>
        <dbReference type="Pfam" id="PF10058"/>
    </source>
</evidence>
<feature type="transmembrane region" description="Helical" evidence="2">
    <location>
        <begin position="194"/>
        <end position="214"/>
    </location>
</feature>
<reference evidence="4 5" key="1">
    <citation type="submission" date="2024-03" db="EMBL/GenBank/DDBJ databases">
        <authorList>
            <person name="Gkanogiannis A."/>
            <person name="Becerra Lopez-Lavalle L."/>
        </authorList>
    </citation>
    <scope>NUCLEOTIDE SEQUENCE [LARGE SCALE GENOMIC DNA]</scope>
</reference>
<keyword evidence="2" id="KW-1133">Transmembrane helix</keyword>
<protein>
    <recommendedName>
        <fullName evidence="3">Lunapark zinc ribbon domain-containing protein</fullName>
    </recommendedName>
</protein>
<evidence type="ECO:0000256" key="1">
    <source>
        <dbReference type="SAM" id="MobiDB-lite"/>
    </source>
</evidence>
<accession>A0ABP0YAA8</accession>
<dbReference type="EMBL" id="OZ021737">
    <property type="protein sequence ID" value="CAK9317415.1"/>
    <property type="molecule type" value="Genomic_DNA"/>
</dbReference>
<name>A0ABP0YAA8_9ROSI</name>
<proteinExistence type="predicted"/>
<dbReference type="PANTHER" id="PTHR22166:SF12">
    <property type="entry name" value="ENDOPLASMIC RETICULUM JUNCTION FORMATION PROTEIN LUNAPARK"/>
    <property type="match status" value="1"/>
</dbReference>
<evidence type="ECO:0000313" key="4">
    <source>
        <dbReference type="EMBL" id="CAK9317415.1"/>
    </source>
</evidence>
<feature type="region of interest" description="Disordered" evidence="1">
    <location>
        <begin position="458"/>
        <end position="521"/>
    </location>
</feature>
<dbReference type="Proteomes" id="UP001642487">
    <property type="component" value="Chromosome 3"/>
</dbReference>
<dbReference type="InterPro" id="IPR040115">
    <property type="entry name" value="Lnp"/>
</dbReference>
<feature type="compositionally biased region" description="Low complexity" evidence="1">
    <location>
        <begin position="353"/>
        <end position="362"/>
    </location>
</feature>
<dbReference type="InterPro" id="IPR019273">
    <property type="entry name" value="Lunapark_Znf"/>
</dbReference>
<dbReference type="PANTHER" id="PTHR22166">
    <property type="entry name" value="ENDOPLASMIC RETICULUM JUNCTION FORMATION PROTEIN LUNAPARK"/>
    <property type="match status" value="1"/>
</dbReference>
<feature type="compositionally biased region" description="Basic and acidic residues" evidence="1">
    <location>
        <begin position="364"/>
        <end position="374"/>
    </location>
</feature>
<organism evidence="4 5">
    <name type="scientific">Citrullus colocynthis</name>
    <name type="common">colocynth</name>
    <dbReference type="NCBI Taxonomy" id="252529"/>
    <lineage>
        <taxon>Eukaryota</taxon>
        <taxon>Viridiplantae</taxon>
        <taxon>Streptophyta</taxon>
        <taxon>Embryophyta</taxon>
        <taxon>Tracheophyta</taxon>
        <taxon>Spermatophyta</taxon>
        <taxon>Magnoliopsida</taxon>
        <taxon>eudicotyledons</taxon>
        <taxon>Gunneridae</taxon>
        <taxon>Pentapetalae</taxon>
        <taxon>rosids</taxon>
        <taxon>fabids</taxon>
        <taxon>Cucurbitales</taxon>
        <taxon>Cucurbitaceae</taxon>
        <taxon>Benincaseae</taxon>
        <taxon>Citrullus</taxon>
    </lineage>
</organism>
<evidence type="ECO:0000313" key="5">
    <source>
        <dbReference type="Proteomes" id="UP001642487"/>
    </source>
</evidence>
<feature type="compositionally biased region" description="Polar residues" evidence="1">
    <location>
        <begin position="484"/>
        <end position="497"/>
    </location>
</feature>
<feature type="domain" description="Lunapark zinc ribbon" evidence="3">
    <location>
        <begin position="404"/>
        <end position="454"/>
    </location>
</feature>